<name>A0AAE0YNV8_9GAST</name>
<dbReference type="Proteomes" id="UP001283361">
    <property type="component" value="Unassembled WGS sequence"/>
</dbReference>
<evidence type="ECO:0000313" key="1">
    <source>
        <dbReference type="EMBL" id="KAK3752913.1"/>
    </source>
</evidence>
<dbReference type="EMBL" id="JAWDGP010005734">
    <property type="protein sequence ID" value="KAK3752913.1"/>
    <property type="molecule type" value="Genomic_DNA"/>
</dbReference>
<keyword evidence="2" id="KW-1185">Reference proteome</keyword>
<comment type="caution">
    <text evidence="1">The sequence shown here is derived from an EMBL/GenBank/DDBJ whole genome shotgun (WGS) entry which is preliminary data.</text>
</comment>
<gene>
    <name evidence="1" type="ORF">RRG08_009134</name>
</gene>
<reference evidence="1" key="1">
    <citation type="journal article" date="2023" name="G3 (Bethesda)">
        <title>A reference genome for the long-term kleptoplast-retaining sea slug Elysia crispata morphotype clarki.</title>
        <authorList>
            <person name="Eastman K.E."/>
            <person name="Pendleton A.L."/>
            <person name="Shaikh M.A."/>
            <person name="Suttiyut T."/>
            <person name="Ogas R."/>
            <person name="Tomko P."/>
            <person name="Gavelis G."/>
            <person name="Widhalm J.R."/>
            <person name="Wisecaver J.H."/>
        </authorList>
    </citation>
    <scope>NUCLEOTIDE SEQUENCE</scope>
    <source>
        <strain evidence="1">ECLA1</strain>
    </source>
</reference>
<sequence length="106" mass="11841">MIFDGLIYPSTFQKLKSNCVELLLSSNTSVYSQEQCSIFIATFVFLATKNTDSYPASRQIVDRNVTMIRFNAAVLVTLRLGVASFPQLPFYSNYLSALLLLCGRSP</sequence>
<dbReference type="AlphaFoldDB" id="A0AAE0YNV8"/>
<accession>A0AAE0YNV8</accession>
<organism evidence="1 2">
    <name type="scientific">Elysia crispata</name>
    <name type="common">lettuce slug</name>
    <dbReference type="NCBI Taxonomy" id="231223"/>
    <lineage>
        <taxon>Eukaryota</taxon>
        <taxon>Metazoa</taxon>
        <taxon>Spiralia</taxon>
        <taxon>Lophotrochozoa</taxon>
        <taxon>Mollusca</taxon>
        <taxon>Gastropoda</taxon>
        <taxon>Heterobranchia</taxon>
        <taxon>Euthyneura</taxon>
        <taxon>Panpulmonata</taxon>
        <taxon>Sacoglossa</taxon>
        <taxon>Placobranchoidea</taxon>
        <taxon>Plakobranchidae</taxon>
        <taxon>Elysia</taxon>
    </lineage>
</organism>
<protein>
    <submittedName>
        <fullName evidence="1">Uncharacterized protein</fullName>
    </submittedName>
</protein>
<proteinExistence type="predicted"/>
<evidence type="ECO:0000313" key="2">
    <source>
        <dbReference type="Proteomes" id="UP001283361"/>
    </source>
</evidence>